<dbReference type="GO" id="GO:0140096">
    <property type="term" value="F:catalytic activity, acting on a protein"/>
    <property type="evidence" value="ECO:0007669"/>
    <property type="project" value="UniProtKB-ARBA"/>
</dbReference>
<dbReference type="Proteomes" id="UP000287605">
    <property type="component" value="Unassembled WGS sequence"/>
</dbReference>
<dbReference type="AlphaFoldDB" id="A0A430ANN5"/>
<proteinExistence type="predicted"/>
<gene>
    <name evidence="2" type="ORF">CBF29_11070</name>
</gene>
<keyword evidence="3" id="KW-1185">Reference proteome</keyword>
<evidence type="ECO:0000259" key="1">
    <source>
        <dbReference type="PROSITE" id="PS51733"/>
    </source>
</evidence>
<sequence>MKKYIKGLRSYAPKLADQQVVKQSDAFLPFALTDVLTAEAGENNSAIIHFWEFEQTVILGMKDSRLLYFPEALNYLTKQEYHPMLRSSGGLGIVADQGVLNISFILPNFPDNKLNIQQGYEFAVQIVKQVFSDFPVTIEAREISDSYCPGSYDLSIDGKKFAGLAQRRIKNGISVMLYLSVSGNQKKRGELMANFYHAGLKEAFGTNGFPPVNPDTMENLNTLLKTSFSMTQLKEKFSHVFQNLFDLTLDDTYLETMNQSKKFNQSILNQLERMENRNAAITDILGGDYGKNS</sequence>
<dbReference type="PROSITE" id="PS51733">
    <property type="entry name" value="BPL_LPL_CATALYTIC"/>
    <property type="match status" value="1"/>
</dbReference>
<comment type="caution">
    <text evidence="2">The sequence shown here is derived from an EMBL/GenBank/DDBJ whole genome shotgun (WGS) entry which is preliminary data.</text>
</comment>
<dbReference type="SUPFAM" id="SSF55681">
    <property type="entry name" value="Class II aaRS and biotin synthetases"/>
    <property type="match status" value="1"/>
</dbReference>
<dbReference type="InterPro" id="IPR045864">
    <property type="entry name" value="aa-tRNA-synth_II/BPL/LPL"/>
</dbReference>
<dbReference type="GO" id="GO:0009249">
    <property type="term" value="P:protein lipoylation"/>
    <property type="evidence" value="ECO:0007669"/>
    <property type="project" value="UniProtKB-ARBA"/>
</dbReference>
<feature type="domain" description="BPL/LPL catalytic" evidence="1">
    <location>
        <begin position="42"/>
        <end position="249"/>
    </location>
</feature>
<dbReference type="GO" id="GO:0016740">
    <property type="term" value="F:transferase activity"/>
    <property type="evidence" value="ECO:0007669"/>
    <property type="project" value="UniProtKB-ARBA"/>
</dbReference>
<name>A0A430ANN5_9ENTE</name>
<dbReference type="PANTHER" id="PTHR43679:SF2">
    <property type="entry name" value="OCTANOYL-[GCVH]:PROTEIN N-OCTANOYLTRANSFERASE"/>
    <property type="match status" value="1"/>
</dbReference>
<accession>A0A430ANN5</accession>
<dbReference type="InterPro" id="IPR050664">
    <property type="entry name" value="Octanoyltrans_LipM/LipL"/>
</dbReference>
<dbReference type="Gene3D" id="3.30.930.10">
    <property type="entry name" value="Bira Bifunctional Protein, Domain 2"/>
    <property type="match status" value="1"/>
</dbReference>
<evidence type="ECO:0000313" key="2">
    <source>
        <dbReference type="EMBL" id="RSU09709.1"/>
    </source>
</evidence>
<dbReference type="EMBL" id="NGKA01000019">
    <property type="protein sequence ID" value="RSU09709.1"/>
    <property type="molecule type" value="Genomic_DNA"/>
</dbReference>
<dbReference type="OrthoDB" id="2080934at2"/>
<protein>
    <recommendedName>
        <fullName evidence="1">BPL/LPL catalytic domain-containing protein</fullName>
    </recommendedName>
</protein>
<dbReference type="Pfam" id="PF21948">
    <property type="entry name" value="LplA-B_cat"/>
    <property type="match status" value="1"/>
</dbReference>
<dbReference type="CDD" id="cd16443">
    <property type="entry name" value="LplA"/>
    <property type="match status" value="1"/>
</dbReference>
<evidence type="ECO:0000313" key="3">
    <source>
        <dbReference type="Proteomes" id="UP000287605"/>
    </source>
</evidence>
<dbReference type="RefSeq" id="WP_126809793.1">
    <property type="nucleotide sequence ID" value="NZ_NGKA01000019.1"/>
</dbReference>
<dbReference type="PANTHER" id="PTHR43679">
    <property type="entry name" value="OCTANOYLTRANSFERASE LIPM-RELATED"/>
    <property type="match status" value="1"/>
</dbReference>
<dbReference type="InterPro" id="IPR004143">
    <property type="entry name" value="BPL_LPL_catalytic"/>
</dbReference>
<reference evidence="2 3" key="1">
    <citation type="submission" date="2017-05" db="EMBL/GenBank/DDBJ databases">
        <title>Vagococcus spp. assemblies.</title>
        <authorList>
            <person name="Gulvik C.A."/>
        </authorList>
    </citation>
    <scope>NUCLEOTIDE SEQUENCE [LARGE SCALE GENOMIC DNA]</scope>
    <source>
        <strain evidence="2 3">CCUG 51432</strain>
    </source>
</reference>
<organism evidence="2 3">
    <name type="scientific">Vagococcus elongatus</name>
    <dbReference type="NCBI Taxonomy" id="180344"/>
    <lineage>
        <taxon>Bacteria</taxon>
        <taxon>Bacillati</taxon>
        <taxon>Bacillota</taxon>
        <taxon>Bacilli</taxon>
        <taxon>Lactobacillales</taxon>
        <taxon>Enterococcaceae</taxon>
        <taxon>Vagococcus</taxon>
    </lineage>
</organism>